<accession>A0A328PAD0</accession>
<gene>
    <name evidence="5" type="ORF">DPC56_07325</name>
</gene>
<keyword evidence="1 3" id="KW-0547">Nucleotide-binding</keyword>
<name>A0A328PAD0_9EURY</name>
<dbReference type="PROSITE" id="PS51161">
    <property type="entry name" value="ATP_CONE"/>
    <property type="match status" value="1"/>
</dbReference>
<dbReference type="GO" id="GO:0005524">
    <property type="term" value="F:ATP binding"/>
    <property type="evidence" value="ECO:0007669"/>
    <property type="project" value="UniProtKB-UniRule"/>
</dbReference>
<evidence type="ECO:0000313" key="6">
    <source>
        <dbReference type="Proteomes" id="UP000249782"/>
    </source>
</evidence>
<dbReference type="AlphaFoldDB" id="A0A328PAD0"/>
<sequence>MMRVIKRRGRLEPYKPWKIRASLEKATIDAGYSLEEKKEIIDKIYESVTKKLEGKEEIKTDTIRMCLLTELDKCEPYIAKSWRRFEKKYKS</sequence>
<evidence type="ECO:0000256" key="2">
    <source>
        <dbReference type="ARBA" id="ARBA00022840"/>
    </source>
</evidence>
<dbReference type="Proteomes" id="UP000249782">
    <property type="component" value="Unassembled WGS sequence"/>
</dbReference>
<keyword evidence="2 3" id="KW-0067">ATP-binding</keyword>
<proteinExistence type="predicted"/>
<protein>
    <submittedName>
        <fullName evidence="5">Transcriptional regulator</fullName>
    </submittedName>
</protein>
<evidence type="ECO:0000259" key="4">
    <source>
        <dbReference type="PROSITE" id="PS51161"/>
    </source>
</evidence>
<organism evidence="5 6">
    <name type="scientific">Methanothermobacter tenebrarum</name>
    <dbReference type="NCBI Taxonomy" id="680118"/>
    <lineage>
        <taxon>Archaea</taxon>
        <taxon>Methanobacteriati</taxon>
        <taxon>Methanobacteriota</taxon>
        <taxon>Methanomada group</taxon>
        <taxon>Methanobacteria</taxon>
        <taxon>Methanobacteriales</taxon>
        <taxon>Methanobacteriaceae</taxon>
        <taxon>Methanothermobacter</taxon>
    </lineage>
</organism>
<keyword evidence="6" id="KW-1185">Reference proteome</keyword>
<evidence type="ECO:0000313" key="5">
    <source>
        <dbReference type="EMBL" id="RAO78560.1"/>
    </source>
</evidence>
<evidence type="ECO:0000256" key="3">
    <source>
        <dbReference type="PROSITE-ProRule" id="PRU00492"/>
    </source>
</evidence>
<reference evidence="5 6" key="1">
    <citation type="submission" date="2018-06" db="EMBL/GenBank/DDBJ databases">
        <title>Draft genome sequence of hyperthermophilic methanogen Methanothermobacter tenebrarum sp. MCM-B 1447.</title>
        <authorList>
            <person name="Pore S.D."/>
            <person name="Dagar S."/>
            <person name="Dhakephalkar P.K."/>
        </authorList>
    </citation>
    <scope>NUCLEOTIDE SEQUENCE [LARGE SCALE GENOMIC DNA]</scope>
    <source>
        <strain evidence="5 6">MCM B 1447</strain>
    </source>
</reference>
<dbReference type="InterPro" id="IPR005144">
    <property type="entry name" value="ATP-cone_dom"/>
</dbReference>
<dbReference type="Pfam" id="PF03477">
    <property type="entry name" value="ATP-cone"/>
    <property type="match status" value="1"/>
</dbReference>
<dbReference type="EMBL" id="QLOE01000011">
    <property type="protein sequence ID" value="RAO78560.1"/>
    <property type="molecule type" value="Genomic_DNA"/>
</dbReference>
<comment type="caution">
    <text evidence="5">The sequence shown here is derived from an EMBL/GenBank/DDBJ whole genome shotgun (WGS) entry which is preliminary data.</text>
</comment>
<evidence type="ECO:0000256" key="1">
    <source>
        <dbReference type="ARBA" id="ARBA00022741"/>
    </source>
</evidence>
<feature type="domain" description="ATP-cone" evidence="4">
    <location>
        <begin position="2"/>
        <end position="91"/>
    </location>
</feature>